<evidence type="ECO:0000256" key="1">
    <source>
        <dbReference type="SAM" id="MobiDB-lite"/>
    </source>
</evidence>
<feature type="region of interest" description="Disordered" evidence="1">
    <location>
        <begin position="69"/>
        <end position="89"/>
    </location>
</feature>
<organism evidence="2">
    <name type="scientific">bioreactor metagenome</name>
    <dbReference type="NCBI Taxonomy" id="1076179"/>
    <lineage>
        <taxon>unclassified sequences</taxon>
        <taxon>metagenomes</taxon>
        <taxon>ecological metagenomes</taxon>
    </lineage>
</organism>
<comment type="caution">
    <text evidence="2">The sequence shown here is derived from an EMBL/GenBank/DDBJ whole genome shotgun (WGS) entry which is preliminary data.</text>
</comment>
<proteinExistence type="predicted"/>
<dbReference type="EMBL" id="VSSQ01042262">
    <property type="protein sequence ID" value="MPM95814.1"/>
    <property type="molecule type" value="Genomic_DNA"/>
</dbReference>
<protein>
    <submittedName>
        <fullName evidence="2">Uncharacterized protein</fullName>
    </submittedName>
</protein>
<evidence type="ECO:0000313" key="2">
    <source>
        <dbReference type="EMBL" id="MPM95814.1"/>
    </source>
</evidence>
<reference evidence="2" key="1">
    <citation type="submission" date="2019-08" db="EMBL/GenBank/DDBJ databases">
        <authorList>
            <person name="Kucharzyk K."/>
            <person name="Murdoch R.W."/>
            <person name="Higgins S."/>
            <person name="Loffler F."/>
        </authorList>
    </citation>
    <scope>NUCLEOTIDE SEQUENCE</scope>
</reference>
<dbReference type="AlphaFoldDB" id="A0A645E202"/>
<name>A0A645E202_9ZZZZ</name>
<gene>
    <name evidence="2" type="ORF">SDC9_142969</name>
</gene>
<accession>A0A645E202</accession>
<sequence>MSAHDGHHHVEDDGVILRRADEIHRLAAVMAAVNTIAGLLERLRDQAVQVPLVFRDKYSHKNAFLSRQIRQGGPIPQSSAENTSCLSPT</sequence>
<feature type="compositionally biased region" description="Polar residues" evidence="1">
    <location>
        <begin position="76"/>
        <end position="89"/>
    </location>
</feature>